<name>C7R827_KANKD</name>
<dbReference type="HOGENOM" id="CLU_1473324_0_0_6"/>
<feature type="region of interest" description="Disordered" evidence="1">
    <location>
        <begin position="1"/>
        <end position="26"/>
    </location>
</feature>
<dbReference type="InParanoid" id="C7R827"/>
<reference evidence="3 4" key="1">
    <citation type="journal article" date="2009" name="Stand. Genomic Sci.">
        <title>Complete genome sequence of Kangiella koreensis type strain (SW-125).</title>
        <authorList>
            <person name="Han C."/>
            <person name="Sikorski J."/>
            <person name="Lapidus A."/>
            <person name="Nolan M."/>
            <person name="Glavina Del Rio T."/>
            <person name="Tice H."/>
            <person name="Cheng J.F."/>
            <person name="Lucas S."/>
            <person name="Chen F."/>
            <person name="Copeland A."/>
            <person name="Ivanova N."/>
            <person name="Mavromatis K."/>
            <person name="Ovchinnikova G."/>
            <person name="Pati A."/>
            <person name="Bruce D."/>
            <person name="Goodwin L."/>
            <person name="Pitluck S."/>
            <person name="Chen A."/>
            <person name="Palaniappan K."/>
            <person name="Land M."/>
            <person name="Hauser L."/>
            <person name="Chang Y.J."/>
            <person name="Jeffries C.D."/>
            <person name="Chain P."/>
            <person name="Saunders E."/>
            <person name="Brettin T."/>
            <person name="Goker M."/>
            <person name="Tindall B.J."/>
            <person name="Bristow J."/>
            <person name="Eisen J.A."/>
            <person name="Markowitz V."/>
            <person name="Hugenholtz P."/>
            <person name="Kyrpides N.C."/>
            <person name="Klenk H.P."/>
            <person name="Detter J.C."/>
        </authorList>
    </citation>
    <scope>NUCLEOTIDE SEQUENCE [LARGE SCALE GENOMIC DNA]</scope>
    <source>
        <strain evidence="4">DSM 16069 / KCTC 12182 / SW-125</strain>
    </source>
</reference>
<sequence length="183" mass="20756">MEKSKEWLEGVKAHSEEKKRGDNPYESHTQEYLDWEEGWLDSQHDLKNSQNISRETYVKDKKSNDIAGYPASEWGVALVIGVVALLAFVLWPESKDSSKGSVTSIETVAKQSCMEYIRSIVRNKSTLDINYLTDTKVTQHSNGRYTVYMGFDAQNDFGVEQNYVAECLTDSYGSLIEASSFKN</sequence>
<evidence type="ECO:0000313" key="4">
    <source>
        <dbReference type="Proteomes" id="UP000001231"/>
    </source>
</evidence>
<dbReference type="KEGG" id="kko:Kkor_0389"/>
<evidence type="ECO:0000256" key="2">
    <source>
        <dbReference type="SAM" id="Phobius"/>
    </source>
</evidence>
<keyword evidence="2" id="KW-0472">Membrane</keyword>
<dbReference type="Proteomes" id="UP000001231">
    <property type="component" value="Chromosome"/>
</dbReference>
<feature type="transmembrane region" description="Helical" evidence="2">
    <location>
        <begin position="74"/>
        <end position="91"/>
    </location>
</feature>
<keyword evidence="2" id="KW-0812">Transmembrane</keyword>
<keyword evidence="4" id="KW-1185">Reference proteome</keyword>
<dbReference type="OrthoDB" id="8478810at2"/>
<gene>
    <name evidence="3" type="ordered locus">Kkor_0389</name>
</gene>
<evidence type="ECO:0000313" key="3">
    <source>
        <dbReference type="EMBL" id="ACV25809.1"/>
    </source>
</evidence>
<proteinExistence type="predicted"/>
<dbReference type="RefSeq" id="WP_012800324.1">
    <property type="nucleotide sequence ID" value="NC_013166.1"/>
</dbReference>
<dbReference type="EMBL" id="CP001707">
    <property type="protein sequence ID" value="ACV25809.1"/>
    <property type="molecule type" value="Genomic_DNA"/>
</dbReference>
<evidence type="ECO:0000256" key="1">
    <source>
        <dbReference type="SAM" id="MobiDB-lite"/>
    </source>
</evidence>
<dbReference type="STRING" id="523791.Kkor_0389"/>
<protein>
    <submittedName>
        <fullName evidence="3">Uncharacterized protein</fullName>
    </submittedName>
</protein>
<dbReference type="AlphaFoldDB" id="C7R827"/>
<organism evidence="3 4">
    <name type="scientific">Kangiella koreensis (strain DSM 16069 / JCM 12317 / KCTC 12182 / SW-125)</name>
    <dbReference type="NCBI Taxonomy" id="523791"/>
    <lineage>
        <taxon>Bacteria</taxon>
        <taxon>Pseudomonadati</taxon>
        <taxon>Pseudomonadota</taxon>
        <taxon>Gammaproteobacteria</taxon>
        <taxon>Kangiellales</taxon>
        <taxon>Kangiellaceae</taxon>
        <taxon>Kangiella</taxon>
    </lineage>
</organism>
<keyword evidence="2" id="KW-1133">Transmembrane helix</keyword>
<accession>C7R827</accession>